<accession>A0AAI9VH63</accession>
<evidence type="ECO:0000313" key="2">
    <source>
        <dbReference type="Proteomes" id="UP001239213"/>
    </source>
</evidence>
<proteinExistence type="predicted"/>
<comment type="caution">
    <text evidence="1">The sequence shown here is derived from an EMBL/GenBank/DDBJ whole genome shotgun (WGS) entry which is preliminary data.</text>
</comment>
<organism evidence="1 2">
    <name type="scientific">Colletotrichum cuscutae</name>
    <dbReference type="NCBI Taxonomy" id="1209917"/>
    <lineage>
        <taxon>Eukaryota</taxon>
        <taxon>Fungi</taxon>
        <taxon>Dikarya</taxon>
        <taxon>Ascomycota</taxon>
        <taxon>Pezizomycotina</taxon>
        <taxon>Sordariomycetes</taxon>
        <taxon>Hypocreomycetidae</taxon>
        <taxon>Glomerellales</taxon>
        <taxon>Glomerellaceae</taxon>
        <taxon>Colletotrichum</taxon>
        <taxon>Colletotrichum acutatum species complex</taxon>
    </lineage>
</organism>
<name>A0AAI9VH63_9PEZI</name>
<reference evidence="1" key="1">
    <citation type="submission" date="2016-11" db="EMBL/GenBank/DDBJ databases">
        <title>The genome sequence of Colletotrichum cuscutae.</title>
        <authorList>
            <person name="Baroncelli R."/>
        </authorList>
    </citation>
    <scope>NUCLEOTIDE SEQUENCE</scope>
    <source>
        <strain evidence="1">IMI 304802</strain>
    </source>
</reference>
<dbReference type="Proteomes" id="UP001239213">
    <property type="component" value="Unassembled WGS sequence"/>
</dbReference>
<dbReference type="EMBL" id="MPDP01000077">
    <property type="protein sequence ID" value="KAK1484623.1"/>
    <property type="molecule type" value="Genomic_DNA"/>
</dbReference>
<keyword evidence="2" id="KW-1185">Reference proteome</keyword>
<gene>
    <name evidence="1" type="ORF">CCUS01_15531</name>
</gene>
<sequence>MKCVTKRKEFAKDVTNTRIAG</sequence>
<dbReference type="AlphaFoldDB" id="A0AAI9VH63"/>
<protein>
    <submittedName>
        <fullName evidence="1">Uncharacterized protein</fullName>
    </submittedName>
</protein>
<evidence type="ECO:0000313" key="1">
    <source>
        <dbReference type="EMBL" id="KAK1484623.1"/>
    </source>
</evidence>